<dbReference type="PROSITE" id="PS50893">
    <property type="entry name" value="ABC_TRANSPORTER_2"/>
    <property type="match status" value="2"/>
</dbReference>
<dbReference type="SUPFAM" id="SSF52540">
    <property type="entry name" value="P-loop containing nucleoside triphosphate hydrolases"/>
    <property type="match status" value="2"/>
</dbReference>
<dbReference type="Proteomes" id="UP000441389">
    <property type="component" value="Unassembled WGS sequence"/>
</dbReference>
<evidence type="ECO:0000259" key="5">
    <source>
        <dbReference type="PROSITE" id="PS50893"/>
    </source>
</evidence>
<feature type="domain" description="ABC transporter" evidence="5">
    <location>
        <begin position="5"/>
        <end position="233"/>
    </location>
</feature>
<keyword evidence="2" id="KW-0547">Nucleotide-binding</keyword>
<organism evidence="6 7">
    <name type="scientific">Sphingomonas horti</name>
    <dbReference type="NCBI Taxonomy" id="2682842"/>
    <lineage>
        <taxon>Bacteria</taxon>
        <taxon>Pseudomonadati</taxon>
        <taxon>Pseudomonadota</taxon>
        <taxon>Alphaproteobacteria</taxon>
        <taxon>Sphingomonadales</taxon>
        <taxon>Sphingomonadaceae</taxon>
        <taxon>Sphingomonas</taxon>
    </lineage>
</organism>
<comment type="caution">
    <text evidence="6">The sequence shown here is derived from an EMBL/GenBank/DDBJ whole genome shotgun (WGS) entry which is preliminary data.</text>
</comment>
<evidence type="ECO:0000256" key="4">
    <source>
        <dbReference type="SAM" id="MobiDB-lite"/>
    </source>
</evidence>
<dbReference type="GO" id="GO:0005524">
    <property type="term" value="F:ATP binding"/>
    <property type="evidence" value="ECO:0007669"/>
    <property type="project" value="UniProtKB-KW"/>
</dbReference>
<dbReference type="InterPro" id="IPR003439">
    <property type="entry name" value="ABC_transporter-like_ATP-bd"/>
</dbReference>
<dbReference type="RefSeq" id="WP_157025565.1">
    <property type="nucleotide sequence ID" value="NZ_WQMS01000001.1"/>
</dbReference>
<evidence type="ECO:0000313" key="7">
    <source>
        <dbReference type="Proteomes" id="UP000441389"/>
    </source>
</evidence>
<feature type="compositionally biased region" description="Low complexity" evidence="4">
    <location>
        <begin position="237"/>
        <end position="252"/>
    </location>
</feature>
<evidence type="ECO:0000256" key="3">
    <source>
        <dbReference type="ARBA" id="ARBA00022840"/>
    </source>
</evidence>
<feature type="region of interest" description="Disordered" evidence="4">
    <location>
        <begin position="232"/>
        <end position="268"/>
    </location>
</feature>
<dbReference type="GO" id="GO:0016887">
    <property type="term" value="F:ATP hydrolysis activity"/>
    <property type="evidence" value="ECO:0007669"/>
    <property type="project" value="InterPro"/>
</dbReference>
<keyword evidence="7" id="KW-1185">Reference proteome</keyword>
<feature type="compositionally biased region" description="Basic and acidic residues" evidence="4">
    <location>
        <begin position="253"/>
        <end position="263"/>
    </location>
</feature>
<dbReference type="InterPro" id="IPR003593">
    <property type="entry name" value="AAA+_ATPase"/>
</dbReference>
<sequence length="524" mass="55452">MSALLTLDRISLATPEGRLLFSDLTLAVGRERVGLVGRNGSGKSTLLRAIAGELAPASGTITVSGRLTTLRQDPGDAASALDLLGVAEAHARLARIETGEGTEADFDAADWSLPGRIETALADLGPNGIDLERAAASFSGGERMRLALARLLIEEPDLILLDEPTNNLDRDGRDAVARLIGGWKGGALIASHDRELLEQVDRIVALSPVCVTVFGGGWSAFAEAQEAERARAEQALERSQATARTAARSAQAARERQGRRDSGGRAYAASGSAPRIVLGMAKRRAEATAGKSERLSTRLVEEAQEALDEARADVERVTPLTMTLPATGLPANRIVLRFDNVVLDRGGRRLFGPLSFTVRGPERIAIAGPNGSGKTSLLKLVTGQLASTGGTVERGVDCAYLDQQVGLLDDRLSLLDNLRRRQPELTANQAYAALARYGFRNSDALRVAGELSGGERLRAGLACVMSSAAPPQLLLLDEPTNHLDLASIEELERALQAYDGALIVVSHDTAFLAAVGAERVITTS</sequence>
<dbReference type="PANTHER" id="PTHR19211:SF6">
    <property type="entry name" value="BLL7188 PROTEIN"/>
    <property type="match status" value="1"/>
</dbReference>
<dbReference type="Pfam" id="PF00005">
    <property type="entry name" value="ABC_tran"/>
    <property type="match status" value="2"/>
</dbReference>
<reference evidence="6 7" key="1">
    <citation type="submission" date="2019-12" db="EMBL/GenBank/DDBJ databases">
        <authorList>
            <person name="Huq M.A."/>
        </authorList>
    </citation>
    <scope>NUCLEOTIDE SEQUENCE [LARGE SCALE GENOMIC DNA]</scope>
    <source>
        <strain evidence="6 7">MAH-20</strain>
    </source>
</reference>
<dbReference type="InterPro" id="IPR050611">
    <property type="entry name" value="ABCF"/>
</dbReference>
<accession>A0A6I4IXD4</accession>
<feature type="domain" description="ABC transporter" evidence="5">
    <location>
        <begin position="336"/>
        <end position="524"/>
    </location>
</feature>
<dbReference type="Gene3D" id="3.40.50.300">
    <property type="entry name" value="P-loop containing nucleotide triphosphate hydrolases"/>
    <property type="match status" value="2"/>
</dbReference>
<dbReference type="SMART" id="SM00382">
    <property type="entry name" value="AAA"/>
    <property type="match status" value="2"/>
</dbReference>
<dbReference type="PANTHER" id="PTHR19211">
    <property type="entry name" value="ATP-BINDING TRANSPORT PROTEIN-RELATED"/>
    <property type="match status" value="1"/>
</dbReference>
<dbReference type="InterPro" id="IPR027417">
    <property type="entry name" value="P-loop_NTPase"/>
</dbReference>
<evidence type="ECO:0000256" key="2">
    <source>
        <dbReference type="ARBA" id="ARBA00022741"/>
    </source>
</evidence>
<dbReference type="EMBL" id="WQMS01000001">
    <property type="protein sequence ID" value="MVO76767.1"/>
    <property type="molecule type" value="Genomic_DNA"/>
</dbReference>
<dbReference type="FunFam" id="3.40.50.300:FF:001320">
    <property type="entry name" value="Heme ABC transporter ATP-binding protein"/>
    <property type="match status" value="1"/>
</dbReference>
<dbReference type="InterPro" id="IPR017871">
    <property type="entry name" value="ABC_transporter-like_CS"/>
</dbReference>
<dbReference type="PROSITE" id="PS00211">
    <property type="entry name" value="ABC_TRANSPORTER_1"/>
    <property type="match status" value="1"/>
</dbReference>
<dbReference type="CDD" id="cd03221">
    <property type="entry name" value="ABCF_EF-3"/>
    <property type="match status" value="2"/>
</dbReference>
<keyword evidence="3 6" id="KW-0067">ATP-binding</keyword>
<keyword evidence="1" id="KW-0677">Repeat</keyword>
<protein>
    <submittedName>
        <fullName evidence="6">ATP-binding cassette domain-containing protein</fullName>
    </submittedName>
</protein>
<evidence type="ECO:0000313" key="6">
    <source>
        <dbReference type="EMBL" id="MVO76767.1"/>
    </source>
</evidence>
<name>A0A6I4IXD4_9SPHN</name>
<evidence type="ECO:0000256" key="1">
    <source>
        <dbReference type="ARBA" id="ARBA00022737"/>
    </source>
</evidence>
<proteinExistence type="predicted"/>
<gene>
    <name evidence="6" type="ORF">GON01_02275</name>
</gene>
<dbReference type="AlphaFoldDB" id="A0A6I4IXD4"/>